<accession>A0A6A5SA27</accession>
<keyword evidence="2" id="KW-1185">Reference proteome</keyword>
<dbReference type="EMBL" id="ML976196">
    <property type="protein sequence ID" value="KAF1936318.1"/>
    <property type="molecule type" value="Genomic_DNA"/>
</dbReference>
<dbReference type="Proteomes" id="UP000800038">
    <property type="component" value="Unassembled WGS sequence"/>
</dbReference>
<evidence type="ECO:0000313" key="1">
    <source>
        <dbReference type="EMBL" id="KAF1936318.1"/>
    </source>
</evidence>
<sequence>MTCPECPIQICHEGFLLYLLAQDPVLFDHHSGILPSTINPSVDCAPPRIKEECLEPRLDRREIPLQFSRFSRFSCFSRFSSFSSFSSFSPL</sequence>
<name>A0A6A5SA27_9PLEO</name>
<reference evidence="1" key="1">
    <citation type="journal article" date="2020" name="Stud. Mycol.">
        <title>101 Dothideomycetes genomes: a test case for predicting lifestyles and emergence of pathogens.</title>
        <authorList>
            <person name="Haridas S."/>
            <person name="Albert R."/>
            <person name="Binder M."/>
            <person name="Bloem J."/>
            <person name="Labutti K."/>
            <person name="Salamov A."/>
            <person name="Andreopoulos B."/>
            <person name="Baker S."/>
            <person name="Barry K."/>
            <person name="Bills G."/>
            <person name="Bluhm B."/>
            <person name="Cannon C."/>
            <person name="Castanera R."/>
            <person name="Culley D."/>
            <person name="Daum C."/>
            <person name="Ezra D."/>
            <person name="Gonzalez J."/>
            <person name="Henrissat B."/>
            <person name="Kuo A."/>
            <person name="Liang C."/>
            <person name="Lipzen A."/>
            <person name="Lutzoni F."/>
            <person name="Magnuson J."/>
            <person name="Mondo S."/>
            <person name="Nolan M."/>
            <person name="Ohm R."/>
            <person name="Pangilinan J."/>
            <person name="Park H.-J."/>
            <person name="Ramirez L."/>
            <person name="Alfaro M."/>
            <person name="Sun H."/>
            <person name="Tritt A."/>
            <person name="Yoshinaga Y."/>
            <person name="Zwiers L.-H."/>
            <person name="Turgeon B."/>
            <person name="Goodwin S."/>
            <person name="Spatafora J."/>
            <person name="Crous P."/>
            <person name="Grigoriev I."/>
        </authorList>
    </citation>
    <scope>NUCLEOTIDE SEQUENCE</scope>
    <source>
        <strain evidence="1">CBS 161.51</strain>
    </source>
</reference>
<dbReference type="AlphaFoldDB" id="A0A6A5SA27"/>
<proteinExistence type="predicted"/>
<protein>
    <submittedName>
        <fullName evidence="1">Uncharacterized protein</fullName>
    </submittedName>
</protein>
<gene>
    <name evidence="1" type="ORF">EJ02DRAFT_96162</name>
</gene>
<organism evidence="1 2">
    <name type="scientific">Clathrospora elynae</name>
    <dbReference type="NCBI Taxonomy" id="706981"/>
    <lineage>
        <taxon>Eukaryota</taxon>
        <taxon>Fungi</taxon>
        <taxon>Dikarya</taxon>
        <taxon>Ascomycota</taxon>
        <taxon>Pezizomycotina</taxon>
        <taxon>Dothideomycetes</taxon>
        <taxon>Pleosporomycetidae</taxon>
        <taxon>Pleosporales</taxon>
        <taxon>Diademaceae</taxon>
        <taxon>Clathrospora</taxon>
    </lineage>
</organism>
<evidence type="ECO:0000313" key="2">
    <source>
        <dbReference type="Proteomes" id="UP000800038"/>
    </source>
</evidence>